<feature type="domain" description="Phosducin" evidence="3">
    <location>
        <begin position="106"/>
        <end position="268"/>
    </location>
</feature>
<organism evidence="4 5">
    <name type="scientific">Cladonia borealis</name>
    <dbReference type="NCBI Taxonomy" id="184061"/>
    <lineage>
        <taxon>Eukaryota</taxon>
        <taxon>Fungi</taxon>
        <taxon>Dikarya</taxon>
        <taxon>Ascomycota</taxon>
        <taxon>Pezizomycotina</taxon>
        <taxon>Lecanoromycetes</taxon>
        <taxon>OSLEUM clade</taxon>
        <taxon>Lecanoromycetidae</taxon>
        <taxon>Lecanorales</taxon>
        <taxon>Lecanorineae</taxon>
        <taxon>Cladoniaceae</taxon>
        <taxon>Cladonia</taxon>
    </lineage>
</organism>
<feature type="non-terminal residue" evidence="4">
    <location>
        <position position="1"/>
    </location>
</feature>
<dbReference type="AlphaFoldDB" id="A0AA39UXS7"/>
<evidence type="ECO:0000259" key="3">
    <source>
        <dbReference type="Pfam" id="PF02114"/>
    </source>
</evidence>
<feature type="compositionally biased region" description="Basic and acidic residues" evidence="2">
    <location>
        <begin position="137"/>
        <end position="147"/>
    </location>
</feature>
<comment type="caution">
    <text evidence="4">The sequence shown here is derived from an EMBL/GenBank/DDBJ whole genome shotgun (WGS) entry which is preliminary data.</text>
</comment>
<proteinExistence type="inferred from homology"/>
<reference evidence="4" key="1">
    <citation type="submission" date="2023-03" db="EMBL/GenBank/DDBJ databases">
        <title>Complete genome of Cladonia borealis.</title>
        <authorList>
            <person name="Park H."/>
        </authorList>
    </citation>
    <scope>NUCLEOTIDE SEQUENCE</scope>
    <source>
        <strain evidence="4">ANT050790</strain>
    </source>
</reference>
<gene>
    <name evidence="4" type="ORF">JMJ35_009591</name>
</gene>
<comment type="similarity">
    <text evidence="1">Belongs to the phosducin family.</text>
</comment>
<dbReference type="CDD" id="cd02987">
    <property type="entry name" value="Phd_like_Phd"/>
    <property type="match status" value="1"/>
</dbReference>
<name>A0AA39UXS7_9LECA</name>
<evidence type="ECO:0000313" key="4">
    <source>
        <dbReference type="EMBL" id="KAK0507702.1"/>
    </source>
</evidence>
<dbReference type="InterPro" id="IPR036249">
    <property type="entry name" value="Thioredoxin-like_sf"/>
</dbReference>
<keyword evidence="5" id="KW-1185">Reference proteome</keyword>
<dbReference type="GO" id="GO:0008277">
    <property type="term" value="P:regulation of G protein-coupled receptor signaling pathway"/>
    <property type="evidence" value="ECO:0007669"/>
    <property type="project" value="InterPro"/>
</dbReference>
<dbReference type="PANTHER" id="PTHR46052">
    <property type="entry name" value="PHOSDUCIN-LIKE PROTEIN"/>
    <property type="match status" value="1"/>
</dbReference>
<dbReference type="Pfam" id="PF02114">
    <property type="entry name" value="Phosducin"/>
    <property type="match status" value="1"/>
</dbReference>
<evidence type="ECO:0000313" key="5">
    <source>
        <dbReference type="Proteomes" id="UP001166286"/>
    </source>
</evidence>
<feature type="region of interest" description="Disordered" evidence="2">
    <location>
        <begin position="137"/>
        <end position="157"/>
    </location>
</feature>
<sequence length="360" mass="40353">MSSAAQDEFDALYNNNQNPRRRSHPEDRSDSSDNDSTTLHSGNEDEQTLTSNSTTAMPHATTYLPTTTQFDANTGPKGVIADARSFETAKKRSFRQTLYAFSNNFSREKSKSPSPEVSADDEEDDFMRQWRANRIDELSRNNQDIRTRRQSPSQRRYGSLVTVDPSGYLDAVEKVHAYTTVVVLIYDDESTISNQVEDALKVVARNHATTRFVKLHFLDAEMDEIAAPGILAYKAGECFVNLVSLINEIPAGRDINSTTLENLLQQYAVSLSPLPRFTTDLWPGIGFSFDIFHMFSRSGVYRRIHQHLQHCEESAGAAASSDDFGVGRHIGGPFSDVGDDQILSGPMEFKVCRLKGFFRQ</sequence>
<dbReference type="InterPro" id="IPR051499">
    <property type="entry name" value="Phosducin-like_reg"/>
</dbReference>
<dbReference type="SUPFAM" id="SSF52833">
    <property type="entry name" value="Thioredoxin-like"/>
    <property type="match status" value="1"/>
</dbReference>
<feature type="region of interest" description="Disordered" evidence="2">
    <location>
        <begin position="1"/>
        <end position="59"/>
    </location>
</feature>
<dbReference type="EMBL" id="JAFEKC020000022">
    <property type="protein sequence ID" value="KAK0507702.1"/>
    <property type="molecule type" value="Genomic_DNA"/>
</dbReference>
<dbReference type="InterPro" id="IPR001200">
    <property type="entry name" value="Phosducin"/>
</dbReference>
<dbReference type="Gene3D" id="3.40.30.10">
    <property type="entry name" value="Glutaredoxin"/>
    <property type="match status" value="1"/>
</dbReference>
<dbReference type="InterPro" id="IPR024253">
    <property type="entry name" value="Phosducin_thioredoxin-like_dom"/>
</dbReference>
<evidence type="ECO:0000256" key="2">
    <source>
        <dbReference type="SAM" id="MobiDB-lite"/>
    </source>
</evidence>
<dbReference type="Proteomes" id="UP001166286">
    <property type="component" value="Unassembled WGS sequence"/>
</dbReference>
<protein>
    <recommendedName>
        <fullName evidence="3">Phosducin domain-containing protein</fullName>
    </recommendedName>
</protein>
<dbReference type="PANTHER" id="PTHR46052:SF1">
    <property type="entry name" value="PHOSDUCIN-LIKE PROTEIN"/>
    <property type="match status" value="1"/>
</dbReference>
<evidence type="ECO:0000256" key="1">
    <source>
        <dbReference type="ARBA" id="ARBA00009686"/>
    </source>
</evidence>
<accession>A0AA39UXS7</accession>